<dbReference type="Pfam" id="PF08264">
    <property type="entry name" value="Anticodon_1"/>
    <property type="match status" value="1"/>
</dbReference>
<dbReference type="InterPro" id="IPR050081">
    <property type="entry name" value="Ile-tRNA_ligase"/>
</dbReference>
<dbReference type="InterPro" id="IPR002300">
    <property type="entry name" value="aa-tRNA-synth_Ia"/>
</dbReference>
<reference evidence="16" key="1">
    <citation type="journal article" date="2020" name="mSystems">
        <title>Genome- and Community-Level Interaction Insights into Carbon Utilization and Element Cycling Functions of Hydrothermarchaeota in Hydrothermal Sediment.</title>
        <authorList>
            <person name="Zhou Z."/>
            <person name="Liu Y."/>
            <person name="Xu W."/>
            <person name="Pan J."/>
            <person name="Luo Z.H."/>
            <person name="Li M."/>
        </authorList>
    </citation>
    <scope>NUCLEOTIDE SEQUENCE [LARGE SCALE GENOMIC DNA]</scope>
    <source>
        <strain evidence="16">SpSt-1224</strain>
    </source>
</reference>
<dbReference type="SUPFAM" id="SSF50677">
    <property type="entry name" value="ValRS/IleRS/LeuRS editing domain"/>
    <property type="match status" value="1"/>
</dbReference>
<sequence>MDYRSTLNLPQTDFKMKANLAQREPEMLKQWEEAGLYETIQKASAGRPLYILHDGPPYANGHLHMGHALNKILKDIILKSKRMAGYHCPYVPGWDCHGLPIELNVDKELGSKKAGIDKLAFREACRRYADQWVEIQREEFKRLGVLADWGQPYLTIDYRYEAAIAREFNKFLLNGTISRSRKPVHWCASCSTALAEAEVEYADHTSPSIYVKFPLTPGAAAALAASAPELAAVATLPTNVVIWTTTPWTLPANVAVALHPDLDYAAVELDGEILIMAAELVERVANECGLGEHRLLGRFPAAVLLGKNCRHPLLSRESLIITADYVTLESGSGCVHTAPGHGREDYLSGLKHGLPVLSPVDDRGHFTEEAGPYAGMFIMKGNKQIVADLQERGALLGERKISHSYPHCWRCKKPVIFRATEQWFIGMDQATPSLREKALAAINEVEWIPRWGRERIQGMVAGRPDWCLSRQRAWGVPLTAVWCKACGKVLNDEKIAATISEIFSREGADAWFARPLADFIGPDARCDCGSAELVKEEDILDVWFDSGVSFAAVLEEREELQSPADLYLEGSDQHRGWFQSALLAAVGTRGVAPYKAVLTHGFVVDGQGKKMSKSIGNVIAPAEIIKQHGAEILRLWAASEDYRDDIRISGNILTQLADAYRKIRNTIRFMLGNLYDFEPAVHLRSEAKMGELDRWILARFEQLRERTLDNYQKFEFHQLYHGLYNFCTVSLSALYLDIVKDRLYTMPADDPRRRDAQAVLYQLSDGLLRLMAPILSFLAAEAWEYLPADPRRESSVFLASFPAPRPERVADRELLARWEKILQVRSELTRALEIARRDKVIGHSLDAEVRLTAGGEWGEFIAANWQILQEVTMVSVMALDEQAAAGAYQGEEIAGLQITVRPADRKKCERCWNRAPGVGEHPDHPTICHRCA</sequence>
<name>A0A7C2THG1_9BACT</name>
<dbReference type="InterPro" id="IPR010663">
    <property type="entry name" value="Znf_FPG/IleRS"/>
</dbReference>
<dbReference type="CDD" id="cd07960">
    <property type="entry name" value="Anticodon_Ia_Ile_BEm"/>
    <property type="match status" value="1"/>
</dbReference>
<dbReference type="NCBIfam" id="TIGR00392">
    <property type="entry name" value="ileS"/>
    <property type="match status" value="1"/>
</dbReference>
<evidence type="ECO:0000313" key="16">
    <source>
        <dbReference type="EMBL" id="HET97867.1"/>
    </source>
</evidence>
<gene>
    <name evidence="16" type="ORF">ENN98_04105</name>
</gene>
<feature type="domain" description="Aminoacyl-tRNA synthetase class Ia" evidence="13">
    <location>
        <begin position="27"/>
        <end position="649"/>
    </location>
</feature>
<dbReference type="Gene3D" id="3.40.50.620">
    <property type="entry name" value="HUPs"/>
    <property type="match status" value="2"/>
</dbReference>
<feature type="domain" description="Zinc finger FPG/IleRS-type" evidence="14">
    <location>
        <begin position="906"/>
        <end position="932"/>
    </location>
</feature>
<dbReference type="Gene3D" id="1.10.10.830">
    <property type="entry name" value="Ile-tRNA synthetase CP2 domain-like"/>
    <property type="match status" value="1"/>
</dbReference>
<dbReference type="SUPFAM" id="SSF52374">
    <property type="entry name" value="Nucleotidylyl transferase"/>
    <property type="match status" value="1"/>
</dbReference>
<dbReference type="GO" id="GO:0000049">
    <property type="term" value="F:tRNA binding"/>
    <property type="evidence" value="ECO:0007669"/>
    <property type="project" value="InterPro"/>
</dbReference>
<evidence type="ECO:0000256" key="12">
    <source>
        <dbReference type="RuleBase" id="RU363035"/>
    </source>
</evidence>
<dbReference type="PANTHER" id="PTHR42765">
    <property type="entry name" value="SOLEUCYL-TRNA SYNTHETASE"/>
    <property type="match status" value="1"/>
</dbReference>
<dbReference type="Pfam" id="PF06827">
    <property type="entry name" value="zf-FPG_IleRS"/>
    <property type="match status" value="1"/>
</dbReference>
<dbReference type="PANTHER" id="PTHR42765:SF1">
    <property type="entry name" value="ISOLEUCINE--TRNA LIGASE, MITOCHONDRIAL"/>
    <property type="match status" value="1"/>
</dbReference>
<comment type="caution">
    <text evidence="16">The sequence shown here is derived from an EMBL/GenBank/DDBJ whole genome shotgun (WGS) entry which is preliminary data.</text>
</comment>
<dbReference type="InterPro" id="IPR009080">
    <property type="entry name" value="tRNAsynth_Ia_anticodon-bd"/>
</dbReference>
<dbReference type="GO" id="GO:0006428">
    <property type="term" value="P:isoleucyl-tRNA aminoacylation"/>
    <property type="evidence" value="ECO:0007669"/>
    <property type="project" value="UniProtKB-UniRule"/>
</dbReference>
<evidence type="ECO:0000256" key="1">
    <source>
        <dbReference type="ARBA" id="ARBA00006887"/>
    </source>
</evidence>
<dbReference type="Gene3D" id="1.10.730.20">
    <property type="match status" value="1"/>
</dbReference>
<evidence type="ECO:0000256" key="6">
    <source>
        <dbReference type="ARBA" id="ARBA00022840"/>
    </source>
</evidence>
<feature type="domain" description="Methionyl/Valyl/Leucyl/Isoleucyl-tRNA synthetase anticodon-binding" evidence="15">
    <location>
        <begin position="693"/>
        <end position="850"/>
    </location>
</feature>
<comment type="similarity">
    <text evidence="1">Belongs to the class-I aminoacyl-tRNA synthetase family. IleS type 1 subfamily.</text>
</comment>
<evidence type="ECO:0000256" key="10">
    <source>
        <dbReference type="ARBA" id="ARBA00048359"/>
    </source>
</evidence>
<dbReference type="SUPFAM" id="SSF47323">
    <property type="entry name" value="Anticodon-binding domain of a subclass of class I aminoacyl-tRNA synthetases"/>
    <property type="match status" value="1"/>
</dbReference>
<evidence type="ECO:0000256" key="11">
    <source>
        <dbReference type="NCBIfam" id="TIGR00392"/>
    </source>
</evidence>
<dbReference type="PROSITE" id="PS00178">
    <property type="entry name" value="AA_TRNA_LIGASE_I"/>
    <property type="match status" value="1"/>
</dbReference>
<keyword evidence="6 12" id="KW-0067">ATP-binding</keyword>
<proteinExistence type="inferred from homology"/>
<comment type="function">
    <text evidence="9">Catalyzes the attachment of isoleucine to tRNA(Ile). As IleRS can inadvertently accommodate and process structurally similar amino acids such as valine, to avoid such errors it has two additional distinct tRNA(Ile)-dependent editing activities. One activity is designated as 'pretransfer' editing and involves the hydrolysis of activated Val-AMP. The other activity is designated 'posttransfer' editing and involves deacylation of mischarged Val-tRNA(Ile).</text>
</comment>
<protein>
    <recommendedName>
        <fullName evidence="2 11">Isoleucine--tRNA ligase</fullName>
        <ecNumber evidence="2 11">6.1.1.5</ecNumber>
    </recommendedName>
</protein>
<accession>A0A7C2THG1</accession>
<evidence type="ECO:0000259" key="14">
    <source>
        <dbReference type="Pfam" id="PF06827"/>
    </source>
</evidence>
<dbReference type="GO" id="GO:0005524">
    <property type="term" value="F:ATP binding"/>
    <property type="evidence" value="ECO:0007669"/>
    <property type="project" value="UniProtKB-KW"/>
</dbReference>
<evidence type="ECO:0000256" key="8">
    <source>
        <dbReference type="ARBA" id="ARBA00023146"/>
    </source>
</evidence>
<dbReference type="InterPro" id="IPR009008">
    <property type="entry name" value="Val/Leu/Ile-tRNA-synth_edit"/>
</dbReference>
<dbReference type="HAMAP" id="MF_02002">
    <property type="entry name" value="Ile_tRNA_synth_type1"/>
    <property type="match status" value="1"/>
</dbReference>
<evidence type="ECO:0000256" key="4">
    <source>
        <dbReference type="ARBA" id="ARBA00022598"/>
    </source>
</evidence>
<comment type="catalytic activity">
    <reaction evidence="10">
        <text>tRNA(Ile) + L-isoleucine + ATP = L-isoleucyl-tRNA(Ile) + AMP + diphosphate</text>
        <dbReference type="Rhea" id="RHEA:11060"/>
        <dbReference type="Rhea" id="RHEA-COMP:9666"/>
        <dbReference type="Rhea" id="RHEA-COMP:9695"/>
        <dbReference type="ChEBI" id="CHEBI:30616"/>
        <dbReference type="ChEBI" id="CHEBI:33019"/>
        <dbReference type="ChEBI" id="CHEBI:58045"/>
        <dbReference type="ChEBI" id="CHEBI:78442"/>
        <dbReference type="ChEBI" id="CHEBI:78528"/>
        <dbReference type="ChEBI" id="CHEBI:456215"/>
        <dbReference type="EC" id="6.1.1.5"/>
    </reaction>
</comment>
<keyword evidence="8 12" id="KW-0030">Aminoacyl-tRNA synthetase</keyword>
<dbReference type="EMBL" id="DSDS01000095">
    <property type="protein sequence ID" value="HET97867.1"/>
    <property type="molecule type" value="Genomic_DNA"/>
</dbReference>
<keyword evidence="7 12" id="KW-0648">Protein biosynthesis</keyword>
<feature type="non-terminal residue" evidence="16">
    <location>
        <position position="932"/>
    </location>
</feature>
<evidence type="ECO:0000259" key="13">
    <source>
        <dbReference type="Pfam" id="PF00133"/>
    </source>
</evidence>
<evidence type="ECO:0000256" key="9">
    <source>
        <dbReference type="ARBA" id="ARBA00025217"/>
    </source>
</evidence>
<dbReference type="GO" id="GO:0004822">
    <property type="term" value="F:isoleucine-tRNA ligase activity"/>
    <property type="evidence" value="ECO:0007669"/>
    <property type="project" value="UniProtKB-UniRule"/>
</dbReference>
<dbReference type="Proteomes" id="UP000885986">
    <property type="component" value="Unassembled WGS sequence"/>
</dbReference>
<dbReference type="GO" id="GO:0002161">
    <property type="term" value="F:aminoacyl-tRNA deacylase activity"/>
    <property type="evidence" value="ECO:0007669"/>
    <property type="project" value="InterPro"/>
</dbReference>
<dbReference type="InterPro" id="IPR013155">
    <property type="entry name" value="M/V/L/I-tRNA-synth_anticd-bd"/>
</dbReference>
<dbReference type="Pfam" id="PF00133">
    <property type="entry name" value="tRNA-synt_1"/>
    <property type="match status" value="1"/>
</dbReference>
<dbReference type="InterPro" id="IPR033708">
    <property type="entry name" value="Anticodon_Ile_BEm"/>
</dbReference>
<keyword evidence="3" id="KW-0963">Cytoplasm</keyword>
<keyword evidence="5 12" id="KW-0547">Nucleotide-binding</keyword>
<evidence type="ECO:0000256" key="3">
    <source>
        <dbReference type="ARBA" id="ARBA00022490"/>
    </source>
</evidence>
<evidence type="ECO:0000259" key="15">
    <source>
        <dbReference type="Pfam" id="PF08264"/>
    </source>
</evidence>
<dbReference type="GO" id="GO:0005829">
    <property type="term" value="C:cytosol"/>
    <property type="evidence" value="ECO:0007669"/>
    <property type="project" value="TreeGrafter"/>
</dbReference>
<dbReference type="PRINTS" id="PR00984">
    <property type="entry name" value="TRNASYNTHILE"/>
</dbReference>
<keyword evidence="4 12" id="KW-0436">Ligase</keyword>
<dbReference type="AlphaFoldDB" id="A0A7C2THG1"/>
<evidence type="ECO:0000256" key="7">
    <source>
        <dbReference type="ARBA" id="ARBA00022917"/>
    </source>
</evidence>
<dbReference type="EC" id="6.1.1.5" evidence="2 11"/>
<organism evidence="16">
    <name type="scientific">Desulfurivibrio alkaliphilus</name>
    <dbReference type="NCBI Taxonomy" id="427923"/>
    <lineage>
        <taxon>Bacteria</taxon>
        <taxon>Pseudomonadati</taxon>
        <taxon>Thermodesulfobacteriota</taxon>
        <taxon>Desulfobulbia</taxon>
        <taxon>Desulfobulbales</taxon>
        <taxon>Desulfobulbaceae</taxon>
        <taxon>Desulfurivibrio</taxon>
    </lineage>
</organism>
<evidence type="ECO:0000256" key="2">
    <source>
        <dbReference type="ARBA" id="ARBA00013165"/>
    </source>
</evidence>
<evidence type="ECO:0000256" key="5">
    <source>
        <dbReference type="ARBA" id="ARBA00022741"/>
    </source>
</evidence>
<dbReference type="InterPro" id="IPR002301">
    <property type="entry name" value="Ile-tRNA-ligase"/>
</dbReference>
<dbReference type="Gene3D" id="3.90.740.10">
    <property type="entry name" value="Valyl/Leucyl/Isoleucyl-tRNA synthetase, editing domain"/>
    <property type="match status" value="1"/>
</dbReference>
<dbReference type="InterPro" id="IPR014729">
    <property type="entry name" value="Rossmann-like_a/b/a_fold"/>
</dbReference>
<dbReference type="InterPro" id="IPR023585">
    <property type="entry name" value="Ile-tRNA-ligase_type1"/>
</dbReference>
<dbReference type="FunFam" id="3.40.50.620:FF:000042">
    <property type="entry name" value="Isoleucine--tRNA ligase"/>
    <property type="match status" value="1"/>
</dbReference>
<dbReference type="InterPro" id="IPR001412">
    <property type="entry name" value="aa-tRNA-synth_I_CS"/>
</dbReference>